<dbReference type="FunFam" id="3.40.50.1970:FF:000003">
    <property type="entry name" value="Alcohol dehydrogenase, iron-containing"/>
    <property type="match status" value="1"/>
</dbReference>
<dbReference type="FunFam" id="1.20.1090.10:FF:000001">
    <property type="entry name" value="Aldehyde-alcohol dehydrogenase"/>
    <property type="match status" value="1"/>
</dbReference>
<reference evidence="6 7" key="1">
    <citation type="submission" date="2019-08" db="EMBL/GenBank/DDBJ databases">
        <title>Calorimonas adulescens gen. nov., sp. nov., an anaerobic thermophilic bacterium from Sakhalin hot spring.</title>
        <authorList>
            <person name="Khomyakova M.A."/>
            <person name="Merkel A.Y."/>
            <person name="Novikov A."/>
            <person name="Bonch-Osmolovskaya E.A."/>
            <person name="Slobodkin A.I."/>
        </authorList>
    </citation>
    <scope>NUCLEOTIDE SEQUENCE [LARGE SCALE GENOMIC DNA]</scope>
    <source>
        <strain evidence="6 7">A05MB</strain>
    </source>
</reference>
<dbReference type="PANTHER" id="PTHR11496">
    <property type="entry name" value="ALCOHOL DEHYDROGENASE"/>
    <property type="match status" value="1"/>
</dbReference>
<evidence type="ECO:0000256" key="2">
    <source>
        <dbReference type="ARBA" id="ARBA00023002"/>
    </source>
</evidence>
<keyword evidence="7" id="KW-1185">Reference proteome</keyword>
<evidence type="ECO:0000259" key="5">
    <source>
        <dbReference type="Pfam" id="PF25137"/>
    </source>
</evidence>
<dbReference type="PANTHER" id="PTHR11496:SF102">
    <property type="entry name" value="ALCOHOL DEHYDROGENASE 4"/>
    <property type="match status" value="1"/>
</dbReference>
<protein>
    <submittedName>
        <fullName evidence="6">Iron-containing alcohol dehydrogenase</fullName>
    </submittedName>
</protein>
<evidence type="ECO:0000259" key="4">
    <source>
        <dbReference type="Pfam" id="PF00465"/>
    </source>
</evidence>
<dbReference type="CDD" id="cd08551">
    <property type="entry name" value="Fe-ADH"/>
    <property type="match status" value="1"/>
</dbReference>
<accession>A0A5D8Q8C8</accession>
<dbReference type="Gene3D" id="1.20.1090.10">
    <property type="entry name" value="Dehydroquinate synthase-like - alpha domain"/>
    <property type="match status" value="1"/>
</dbReference>
<dbReference type="Pfam" id="PF00465">
    <property type="entry name" value="Fe-ADH"/>
    <property type="match status" value="1"/>
</dbReference>
<organism evidence="6 7">
    <name type="scientific">Calorimonas adulescens</name>
    <dbReference type="NCBI Taxonomy" id="2606906"/>
    <lineage>
        <taxon>Bacteria</taxon>
        <taxon>Bacillati</taxon>
        <taxon>Bacillota</taxon>
        <taxon>Clostridia</taxon>
        <taxon>Thermoanaerobacterales</taxon>
        <taxon>Thermoanaerobacteraceae</taxon>
        <taxon>Calorimonas</taxon>
    </lineage>
</organism>
<dbReference type="Gene3D" id="3.40.50.1970">
    <property type="match status" value="1"/>
</dbReference>
<gene>
    <name evidence="6" type="ORF">FWJ32_12310</name>
</gene>
<dbReference type="GO" id="GO:0004022">
    <property type="term" value="F:alcohol dehydrogenase (NAD+) activity"/>
    <property type="evidence" value="ECO:0007669"/>
    <property type="project" value="TreeGrafter"/>
</dbReference>
<feature type="domain" description="Fe-containing alcohol dehydrogenase-like C-terminal" evidence="5">
    <location>
        <begin position="191"/>
        <end position="379"/>
    </location>
</feature>
<name>A0A5D8Q8C8_9THEO</name>
<dbReference type="EMBL" id="VTPS01000025">
    <property type="protein sequence ID" value="TZE80732.1"/>
    <property type="molecule type" value="Genomic_DNA"/>
</dbReference>
<dbReference type="Pfam" id="PF25137">
    <property type="entry name" value="ADH_Fe_C"/>
    <property type="match status" value="1"/>
</dbReference>
<dbReference type="InterPro" id="IPR039697">
    <property type="entry name" value="Alcohol_dehydrogenase_Fe"/>
</dbReference>
<evidence type="ECO:0000313" key="7">
    <source>
        <dbReference type="Proteomes" id="UP000322976"/>
    </source>
</evidence>
<dbReference type="AlphaFoldDB" id="A0A5D8Q8C8"/>
<feature type="domain" description="Alcohol dehydrogenase iron-type/glycerol dehydrogenase GldA" evidence="4">
    <location>
        <begin position="12"/>
        <end position="180"/>
    </location>
</feature>
<keyword evidence="2" id="KW-0560">Oxidoreductase</keyword>
<comment type="similarity">
    <text evidence="1">Belongs to the iron-containing alcohol dehydrogenase family.</text>
</comment>
<dbReference type="Proteomes" id="UP000322976">
    <property type="component" value="Unassembled WGS sequence"/>
</dbReference>
<dbReference type="InterPro" id="IPR001670">
    <property type="entry name" value="ADH_Fe/GldA"/>
</dbReference>
<keyword evidence="3" id="KW-0520">NAD</keyword>
<dbReference type="PROSITE" id="PS00913">
    <property type="entry name" value="ADH_IRON_1"/>
    <property type="match status" value="1"/>
</dbReference>
<evidence type="ECO:0000256" key="3">
    <source>
        <dbReference type="ARBA" id="ARBA00023027"/>
    </source>
</evidence>
<dbReference type="InterPro" id="IPR018211">
    <property type="entry name" value="ADH_Fe_CS"/>
</dbReference>
<dbReference type="InterPro" id="IPR056798">
    <property type="entry name" value="ADH_Fe_C"/>
</dbReference>
<comment type="caution">
    <text evidence="6">The sequence shown here is derived from an EMBL/GenBank/DDBJ whole genome shotgun (WGS) entry which is preliminary data.</text>
</comment>
<dbReference type="SUPFAM" id="SSF56796">
    <property type="entry name" value="Dehydroquinate synthase-like"/>
    <property type="match status" value="1"/>
</dbReference>
<dbReference type="GO" id="GO:0046872">
    <property type="term" value="F:metal ion binding"/>
    <property type="evidence" value="ECO:0007669"/>
    <property type="project" value="InterPro"/>
</dbReference>
<evidence type="ECO:0000256" key="1">
    <source>
        <dbReference type="ARBA" id="ARBA00007358"/>
    </source>
</evidence>
<sequence length="381" mass="41036">MDLFNSFSFELPTRIEYGVDSLTKLGEICVSLGIRRPVVITDRGIMNTDIPDRVEGILGKSDVESVFFDGIEPNPKDRNVMEGARISADFKADGLIALGGGSVIDAAKSIGVVLTNGGDIKEYQGKGKVKNPVPPLVTVPTTAGTGSEITFSSVITDTERNFKFTVKSPLIAAKVALVDPGLTVSMPPSVTASTGVDALTHAVEAYSATCHEPISDALALHAVSLIHKYIKRTVENGSDMEAREGMMMGSLLAGLAFSHSDVASVHCIAEALGGMYDLPHGVCNSVMLPYVMEYNMPYARHRYDDIARAMGFSGDDAAAMAVDWIKNLNREIGIPEFKDLGIRMEDLEIIAEKSAINISTDSNPRPMEKEDYLMVLNMALK</sequence>
<proteinExistence type="inferred from homology"/>
<dbReference type="RefSeq" id="WP_149546265.1">
    <property type="nucleotide sequence ID" value="NZ_VTPS01000025.1"/>
</dbReference>
<evidence type="ECO:0000313" key="6">
    <source>
        <dbReference type="EMBL" id="TZE80732.1"/>
    </source>
</evidence>